<keyword evidence="5" id="KW-0146">Chitin degradation</keyword>
<dbReference type="InterPro" id="IPR026444">
    <property type="entry name" value="Secre_tail"/>
</dbReference>
<dbReference type="Gene3D" id="2.60.40.10">
    <property type="entry name" value="Immunoglobulins"/>
    <property type="match status" value="2"/>
</dbReference>
<feature type="signal peptide" evidence="8">
    <location>
        <begin position="1"/>
        <end position="21"/>
    </location>
</feature>
<feature type="domain" description="GH18" evidence="9">
    <location>
        <begin position="84"/>
        <end position="472"/>
    </location>
</feature>
<evidence type="ECO:0000313" key="11">
    <source>
        <dbReference type="Proteomes" id="UP001497602"/>
    </source>
</evidence>
<evidence type="ECO:0000313" key="10">
    <source>
        <dbReference type="EMBL" id="CAL2107316.1"/>
    </source>
</evidence>
<dbReference type="InterPro" id="IPR011583">
    <property type="entry name" value="Chitinase_II/V-like_cat"/>
</dbReference>
<dbReference type="InterPro" id="IPR017853">
    <property type="entry name" value="GH"/>
</dbReference>
<dbReference type="InterPro" id="IPR036573">
    <property type="entry name" value="CBM_sf_5/12"/>
</dbReference>
<keyword evidence="6" id="KW-0119">Carbohydrate metabolism</keyword>
<keyword evidence="11" id="KW-1185">Reference proteome</keyword>
<dbReference type="PANTHER" id="PTHR11177">
    <property type="entry name" value="CHITINASE"/>
    <property type="match status" value="1"/>
</dbReference>
<dbReference type="Gene3D" id="3.20.20.80">
    <property type="entry name" value="Glycosidases"/>
    <property type="match status" value="1"/>
</dbReference>
<evidence type="ECO:0000256" key="2">
    <source>
        <dbReference type="ARBA" id="ARBA00012729"/>
    </source>
</evidence>
<keyword evidence="10" id="KW-0326">Glycosidase</keyword>
<dbReference type="PROSITE" id="PS51910">
    <property type="entry name" value="GH18_2"/>
    <property type="match status" value="1"/>
</dbReference>
<evidence type="ECO:0000256" key="5">
    <source>
        <dbReference type="ARBA" id="ARBA00023024"/>
    </source>
</evidence>
<dbReference type="Pfam" id="PF02839">
    <property type="entry name" value="CBM_5_12"/>
    <property type="match status" value="1"/>
</dbReference>
<dbReference type="GO" id="GO:0008843">
    <property type="term" value="F:endochitinase activity"/>
    <property type="evidence" value="ECO:0007669"/>
    <property type="project" value="UniProtKB-EC"/>
</dbReference>
<evidence type="ECO:0000259" key="9">
    <source>
        <dbReference type="PROSITE" id="PS51910"/>
    </source>
</evidence>
<gene>
    <name evidence="10" type="ORF">T190115A13A_30162</name>
</gene>
<evidence type="ECO:0000256" key="3">
    <source>
        <dbReference type="ARBA" id="ARBA00022729"/>
    </source>
</evidence>
<dbReference type="CDD" id="cd12215">
    <property type="entry name" value="ChiC_BD"/>
    <property type="match status" value="3"/>
</dbReference>
<dbReference type="SMART" id="SM00495">
    <property type="entry name" value="ChtBD3"/>
    <property type="match status" value="3"/>
</dbReference>
<dbReference type="Pfam" id="PF00704">
    <property type="entry name" value="Glyco_hydro_18"/>
    <property type="match status" value="1"/>
</dbReference>
<dbReference type="Proteomes" id="UP001497602">
    <property type="component" value="Unassembled WGS sequence"/>
</dbReference>
<sequence length="868" mass="96201">MKKTILTLILLICGVSLYAQYQFPDCYPAWDPNKENYVKGDQVSLDGVNYEAKYYTTAKPADQSWQVISACGDGGLGADYKGKQRIIGYLPTWIPDYDIKNNFKPEVVTNLNISFLMFKQNNNNYNSSDFASIGFNERELFKVDSVLTDCKVLSKSRAKNVKVSVAVGGATDYAFLWLMTKYYNNDQKLEEIANLLVNYVNLRQLDGLDLDLECWWADPNISGTSDQGGRKRGDKWGGADDGPHPAAIGLTTLSKKLREKMPNKLITAAVFGTSWYGNNYDAKMADYMDWIGLMTYDFTGSWDKSPIGPHSSLYKVPEGTYTGQSANDPIYSVQDALEYWMGIAEPVWNHAGGLGVKKNKLVVGVPIYGYDFSERKPAGSNGFKFVPYRKILEEFPNAATSYDPKDTKKLNGHIGLNGKNIYFDTPKQAGEKIKYSKRFGHQGVIVWELTQDANYNSSSSILKALNEANGNTDPINQSPVITWNSPTNNQVFEVDSLSTINLKATAIDSDGTVDSFKFTNNGTVINSSKSGNEYTGSFTPSTFGSYTIIAEAIDDKGAKSESSITFTVREKSNDNTPPVISGVNPVDNSTIEQTDLSAITLKAMVTDNESVSTVEFIINNQTFNAVSSNSDEYIANWTPNQFGTFSLKIKAVDNAGLLSEKTVSFTVKEKSTGGGCSGVAAWEAKVYAQAGQEVVYNNVIYKNKWYAETTDVPGNSNVWEEVRSCDGTGGGDFCGSSEWKASKVYNKGDKVYYDKKIYEANWWTQNHTPGQSAEWKFISNCPESTLLRVYPTSVSDKANIDVQLEKKSAVKILLFDYSGKLVKTFVDDNVSKGLSTFDDNLSMLKNGLYIYKIFVNGKSYTEKIIKNN</sequence>
<dbReference type="InterPro" id="IPR013783">
    <property type="entry name" value="Ig-like_fold"/>
</dbReference>
<proteinExistence type="predicted"/>
<dbReference type="NCBIfam" id="TIGR04183">
    <property type="entry name" value="Por_Secre_tail"/>
    <property type="match status" value="1"/>
</dbReference>
<dbReference type="SMART" id="SM00636">
    <property type="entry name" value="Glyco_18"/>
    <property type="match status" value="1"/>
</dbReference>
<feature type="region of interest" description="Disordered" evidence="7">
    <location>
        <begin position="224"/>
        <end position="246"/>
    </location>
</feature>
<feature type="chain" id="PRO_5047004309" description="chitinase" evidence="8">
    <location>
        <begin position="22"/>
        <end position="868"/>
    </location>
</feature>
<evidence type="ECO:0000256" key="1">
    <source>
        <dbReference type="ARBA" id="ARBA00000822"/>
    </source>
</evidence>
<evidence type="ECO:0000256" key="4">
    <source>
        <dbReference type="ARBA" id="ARBA00022801"/>
    </source>
</evidence>
<dbReference type="InterPro" id="IPR001223">
    <property type="entry name" value="Glyco_hydro18_cat"/>
</dbReference>
<reference evidence="10 11" key="1">
    <citation type="submission" date="2024-05" db="EMBL/GenBank/DDBJ databases">
        <authorList>
            <person name="Duchaud E."/>
        </authorList>
    </citation>
    <scope>NUCLEOTIDE SEQUENCE [LARGE SCALE GENOMIC DNA]</scope>
    <source>
        <strain evidence="10">Ena-SAMPLE-TAB-13-05-2024-13:56:06:370-140305</strain>
    </source>
</reference>
<dbReference type="Pfam" id="PF18962">
    <property type="entry name" value="Por_Secre_tail"/>
    <property type="match status" value="1"/>
</dbReference>
<evidence type="ECO:0000256" key="8">
    <source>
        <dbReference type="SAM" id="SignalP"/>
    </source>
</evidence>
<protein>
    <recommendedName>
        <fullName evidence="2">chitinase</fullName>
        <ecNumber evidence="2">3.2.1.14</ecNumber>
    </recommendedName>
</protein>
<comment type="catalytic activity">
    <reaction evidence="1">
        <text>Random endo-hydrolysis of N-acetyl-beta-D-glucosaminide (1-&gt;4)-beta-linkages in chitin and chitodextrins.</text>
        <dbReference type="EC" id="3.2.1.14"/>
    </reaction>
</comment>
<comment type="caution">
    <text evidence="10">The sequence shown here is derived from an EMBL/GenBank/DDBJ whole genome shotgun (WGS) entry which is preliminary data.</text>
</comment>
<dbReference type="InterPro" id="IPR003610">
    <property type="entry name" value="CBM5/12"/>
</dbReference>
<dbReference type="InterPro" id="IPR050314">
    <property type="entry name" value="Glycosyl_Hydrlase_18"/>
</dbReference>
<dbReference type="SUPFAM" id="SSF51055">
    <property type="entry name" value="Carbohydrate binding domain"/>
    <property type="match status" value="3"/>
</dbReference>
<organism evidence="10 11">
    <name type="scientific">Tenacibaculum vairaonense</name>
    <dbReference type="NCBI Taxonomy" id="3137860"/>
    <lineage>
        <taxon>Bacteria</taxon>
        <taxon>Pseudomonadati</taxon>
        <taxon>Bacteroidota</taxon>
        <taxon>Flavobacteriia</taxon>
        <taxon>Flavobacteriales</taxon>
        <taxon>Flavobacteriaceae</taxon>
        <taxon>Tenacibaculum</taxon>
    </lineage>
</organism>
<keyword evidence="5" id="KW-0624">Polysaccharide degradation</keyword>
<evidence type="ECO:0000256" key="6">
    <source>
        <dbReference type="ARBA" id="ARBA00023277"/>
    </source>
</evidence>
<keyword evidence="4 10" id="KW-0378">Hydrolase</keyword>
<dbReference type="EC" id="3.2.1.14" evidence="2"/>
<feature type="compositionally biased region" description="Basic and acidic residues" evidence="7">
    <location>
        <begin position="228"/>
        <end position="243"/>
    </location>
</feature>
<dbReference type="Pfam" id="PF17957">
    <property type="entry name" value="Big_7"/>
    <property type="match status" value="2"/>
</dbReference>
<evidence type="ECO:0000256" key="7">
    <source>
        <dbReference type="SAM" id="MobiDB-lite"/>
    </source>
</evidence>
<dbReference type="EMBL" id="CAXJRC010000033">
    <property type="protein sequence ID" value="CAL2107316.1"/>
    <property type="molecule type" value="Genomic_DNA"/>
</dbReference>
<dbReference type="Gene3D" id="2.10.10.20">
    <property type="entry name" value="Carbohydrate-binding module superfamily 5/12"/>
    <property type="match status" value="3"/>
</dbReference>
<dbReference type="PANTHER" id="PTHR11177:SF317">
    <property type="entry name" value="CHITINASE 12-RELATED"/>
    <property type="match status" value="1"/>
</dbReference>
<dbReference type="SUPFAM" id="SSF51445">
    <property type="entry name" value="(Trans)glycosidases"/>
    <property type="match status" value="1"/>
</dbReference>
<name>A0ABP1FEJ0_9FLAO</name>
<dbReference type="RefSeq" id="WP_348738954.1">
    <property type="nucleotide sequence ID" value="NZ_CAXJRC010000033.1"/>
</dbReference>
<accession>A0ABP1FEJ0</accession>
<keyword evidence="3 8" id="KW-0732">Signal</keyword>